<protein>
    <submittedName>
        <fullName evidence="2">AMP deaminase, putative</fullName>
        <ecNumber evidence="2">3.5.4.6</ecNumber>
    </submittedName>
</protein>
<keyword evidence="3" id="KW-1185">Reference proteome</keyword>
<feature type="non-terminal residue" evidence="2">
    <location>
        <position position="1"/>
    </location>
</feature>
<evidence type="ECO:0000313" key="2">
    <source>
        <dbReference type="EMBL" id="EAN81165.1"/>
    </source>
</evidence>
<dbReference type="GeneID" id="3531978"/>
<proteinExistence type="inferred from homology"/>
<comment type="similarity">
    <text evidence="1">Belongs to the metallo-dependent hydrolases superfamily. Adenosine and AMP deaminases family.</text>
</comment>
<dbReference type="Pfam" id="PF19326">
    <property type="entry name" value="AMP_deaminase"/>
    <property type="match status" value="1"/>
</dbReference>
<dbReference type="STRING" id="353153.Q4CLL4"/>
<dbReference type="GO" id="GO:0032264">
    <property type="term" value="P:IMP salvage"/>
    <property type="evidence" value="ECO:0007669"/>
    <property type="project" value="InterPro"/>
</dbReference>
<dbReference type="Proteomes" id="UP000002296">
    <property type="component" value="Unassembled WGS sequence"/>
</dbReference>
<dbReference type="GO" id="GO:0046033">
    <property type="term" value="P:AMP metabolic process"/>
    <property type="evidence" value="ECO:0007669"/>
    <property type="project" value="TreeGrafter"/>
</dbReference>
<dbReference type="eggNOG" id="KOG1096">
    <property type="taxonomic scope" value="Eukaryota"/>
</dbReference>
<reference evidence="2 3" key="1">
    <citation type="journal article" date="2005" name="Science">
        <title>The genome sequence of Trypanosoma cruzi, etiologic agent of Chagas disease.</title>
        <authorList>
            <person name="El-Sayed N.M."/>
            <person name="Myler P.J."/>
            <person name="Bartholomeu D.C."/>
            <person name="Nilsson D."/>
            <person name="Aggarwal G."/>
            <person name="Tran A.N."/>
            <person name="Ghedin E."/>
            <person name="Worthey E.A."/>
            <person name="Delcher A.L."/>
            <person name="Blandin G."/>
            <person name="Westenberger S.J."/>
            <person name="Caler E."/>
            <person name="Cerqueira G.C."/>
            <person name="Branche C."/>
            <person name="Haas B."/>
            <person name="Anupama A."/>
            <person name="Arner E."/>
            <person name="Aslund L."/>
            <person name="Attipoe P."/>
            <person name="Bontempi E."/>
            <person name="Bringaud F."/>
            <person name="Burton P."/>
            <person name="Cadag E."/>
            <person name="Campbell D.A."/>
            <person name="Carrington M."/>
            <person name="Crabtree J."/>
            <person name="Darban H."/>
            <person name="da Silveira J.F."/>
            <person name="de Jong P."/>
            <person name="Edwards K."/>
            <person name="Englund P.T."/>
            <person name="Fazelina G."/>
            <person name="Feldblyum T."/>
            <person name="Ferella M."/>
            <person name="Frasch A.C."/>
            <person name="Gull K."/>
            <person name="Horn D."/>
            <person name="Hou L."/>
            <person name="Huang Y."/>
            <person name="Kindlund E."/>
            <person name="Klingbeil M."/>
            <person name="Kluge S."/>
            <person name="Koo H."/>
            <person name="Lacerda D."/>
            <person name="Levin M.J."/>
            <person name="Lorenzi H."/>
            <person name="Louie T."/>
            <person name="Machado C.R."/>
            <person name="McCulloch R."/>
            <person name="McKenna A."/>
            <person name="Mizuno Y."/>
            <person name="Mottram J.C."/>
            <person name="Nelson S."/>
            <person name="Ochaya S."/>
            <person name="Osoegawa K."/>
            <person name="Pai G."/>
            <person name="Parsons M."/>
            <person name="Pentony M."/>
            <person name="Pettersson U."/>
            <person name="Pop M."/>
            <person name="Ramirez J.L."/>
            <person name="Rinta J."/>
            <person name="Robertson L."/>
            <person name="Salzberg S.L."/>
            <person name="Sanchez D.O."/>
            <person name="Seyler A."/>
            <person name="Sharma R."/>
            <person name="Shetty J."/>
            <person name="Simpson A.J."/>
            <person name="Sisk E."/>
            <person name="Tammi M.T."/>
            <person name="Tarleton R."/>
            <person name="Teixeira S."/>
            <person name="Van Aken S."/>
            <person name="Vogt C."/>
            <person name="Ward P.N."/>
            <person name="Wickstead B."/>
            <person name="Wortman J."/>
            <person name="White O."/>
            <person name="Fraser C.M."/>
            <person name="Stuart K.D."/>
            <person name="Andersson B."/>
        </authorList>
    </citation>
    <scope>NUCLEOTIDE SEQUENCE [LARGE SCALE GENOMIC DNA]</scope>
    <source>
        <strain evidence="2 3">CL Brener</strain>
    </source>
</reference>
<sequence>LHISVESFPLFFHRGLNVSLATNEPLYFHFTREPLIEEYSIAAKLWQFEFNDLSEIARNSVTQSGFPPAWKENALGKLYYLNSALGNDVRKSRVSDIRVAYRYEAYQSELNFLSGQLSGGRQMPRAMRLLEEEIAIYEEVMRTKVVMPAAGDEDDGREEIRSPAARAVRIKAELDALERDMQRMKVLAMQMGSENRGIVEAFHRIRARLKTEGLTVMGNLNDCFEPPDTNGAASETIDRVSENFVKEAA</sequence>
<dbReference type="EC" id="3.5.4.6" evidence="2"/>
<dbReference type="InParanoid" id="Q4CLL4"/>
<dbReference type="AlphaFoldDB" id="Q4CLL4"/>
<dbReference type="PANTHER" id="PTHR11359:SF6">
    <property type="entry name" value="DEAMINASE, PUTATIVE-RELATED"/>
    <property type="match status" value="1"/>
</dbReference>
<dbReference type="SUPFAM" id="SSF51556">
    <property type="entry name" value="Metallo-dependent hydrolases"/>
    <property type="match status" value="1"/>
</dbReference>
<dbReference type="InterPro" id="IPR032466">
    <property type="entry name" value="Metal_Hydrolase"/>
</dbReference>
<dbReference type="PANTHER" id="PTHR11359">
    <property type="entry name" value="AMP DEAMINASE"/>
    <property type="match status" value="1"/>
</dbReference>
<comment type="caution">
    <text evidence="2">The sequence shown here is derived from an EMBL/GenBank/DDBJ whole genome shotgun (WGS) entry which is preliminary data.</text>
</comment>
<dbReference type="InterPro" id="IPR006329">
    <property type="entry name" value="AMPD"/>
</dbReference>
<accession>Q4CLL4</accession>
<dbReference type="SMR" id="Q4CLL4"/>
<evidence type="ECO:0000256" key="1">
    <source>
        <dbReference type="ARBA" id="ARBA00006676"/>
    </source>
</evidence>
<dbReference type="PaxDb" id="353153-Q4CLL4"/>
<dbReference type="RefSeq" id="XP_802611.1">
    <property type="nucleotide sequence ID" value="XM_797518.1"/>
</dbReference>
<evidence type="ECO:0000313" key="3">
    <source>
        <dbReference type="Proteomes" id="UP000002296"/>
    </source>
</evidence>
<gene>
    <name evidence="2" type="ORF">Tc00.1047053410589.10</name>
</gene>
<organism evidence="2 3">
    <name type="scientific">Trypanosoma cruzi (strain CL Brener)</name>
    <dbReference type="NCBI Taxonomy" id="353153"/>
    <lineage>
        <taxon>Eukaryota</taxon>
        <taxon>Discoba</taxon>
        <taxon>Euglenozoa</taxon>
        <taxon>Kinetoplastea</taxon>
        <taxon>Metakinetoplastina</taxon>
        <taxon>Trypanosomatida</taxon>
        <taxon>Trypanosomatidae</taxon>
        <taxon>Trypanosoma</taxon>
        <taxon>Schizotrypanum</taxon>
    </lineage>
</organism>
<dbReference type="Gene3D" id="3.20.20.140">
    <property type="entry name" value="Metal-dependent hydrolases"/>
    <property type="match status" value="1"/>
</dbReference>
<dbReference type="GO" id="GO:0003876">
    <property type="term" value="F:AMP deaminase activity"/>
    <property type="evidence" value="ECO:0007669"/>
    <property type="project" value="UniProtKB-EC"/>
</dbReference>
<keyword evidence="2" id="KW-0378">Hydrolase</keyword>
<dbReference type="GO" id="GO:0005829">
    <property type="term" value="C:cytosol"/>
    <property type="evidence" value="ECO:0007669"/>
    <property type="project" value="TreeGrafter"/>
</dbReference>
<dbReference type="KEGG" id="tcr:410589.10"/>
<dbReference type="EMBL" id="AAHK01004178">
    <property type="protein sequence ID" value="EAN81165.1"/>
    <property type="molecule type" value="Genomic_DNA"/>
</dbReference>
<name>Q4CLL4_TRYCC</name>